<dbReference type="EMBL" id="JACSPR010000001">
    <property type="protein sequence ID" value="MBD8028839.1"/>
    <property type="molecule type" value="Genomic_DNA"/>
</dbReference>
<reference evidence="3 4" key="1">
    <citation type="submission" date="2020-08" db="EMBL/GenBank/DDBJ databases">
        <title>A Genomic Blueprint of the Chicken Gut Microbiome.</title>
        <authorList>
            <person name="Gilroy R."/>
            <person name="Ravi A."/>
            <person name="Getino M."/>
            <person name="Pursley I."/>
            <person name="Horton D.L."/>
            <person name="Alikhan N.-F."/>
            <person name="Baker D."/>
            <person name="Gharbi K."/>
            <person name="Hall N."/>
            <person name="Watson M."/>
            <person name="Adriaenssens E.M."/>
            <person name="Foster-Nyarko E."/>
            <person name="Jarju S."/>
            <person name="Secka A."/>
            <person name="Antonio M."/>
            <person name="Oren A."/>
            <person name="Chaudhuri R."/>
            <person name="La Ragione R.M."/>
            <person name="Hildebrand F."/>
            <person name="Pallen M.J."/>
        </authorList>
    </citation>
    <scope>NUCLEOTIDE SEQUENCE [LARGE SCALE GENOMIC DNA]</scope>
    <source>
        <strain evidence="3 4">Sa1YVA5</strain>
    </source>
</reference>
<dbReference type="NCBIfam" id="NF047864">
    <property type="entry name" value="CBU_0592_membra"/>
    <property type="match status" value="1"/>
</dbReference>
<keyword evidence="1" id="KW-1133">Transmembrane helix</keyword>
<accession>A0A8I0HLH5</accession>
<evidence type="ECO:0000313" key="3">
    <source>
        <dbReference type="EMBL" id="MBD8028839.1"/>
    </source>
</evidence>
<evidence type="ECO:0000259" key="2">
    <source>
        <dbReference type="Pfam" id="PF26604"/>
    </source>
</evidence>
<feature type="domain" description="CBU-0592-like" evidence="2">
    <location>
        <begin position="10"/>
        <end position="79"/>
    </location>
</feature>
<name>A0A8I0HLH5_9CORY</name>
<feature type="transmembrane region" description="Helical" evidence="1">
    <location>
        <begin position="59"/>
        <end position="76"/>
    </location>
</feature>
<keyword evidence="1" id="KW-0812">Transmembrane</keyword>
<sequence>METLIFSHEIGIVAGIFLVAAYGLMNFGILTTKSPLYQSLNILGALGFAYTALSPFNPGLLITELVWIGVAVGFLWKIFFGSKGAETVVDINVADNNSPQHSSMAS</sequence>
<evidence type="ECO:0000256" key="1">
    <source>
        <dbReference type="SAM" id="Phobius"/>
    </source>
</evidence>
<gene>
    <name evidence="3" type="ORF">H9627_00610</name>
</gene>
<feature type="transmembrane region" description="Helical" evidence="1">
    <location>
        <begin position="36"/>
        <end position="53"/>
    </location>
</feature>
<protein>
    <submittedName>
        <fullName evidence="3">Transporter</fullName>
    </submittedName>
</protein>
<dbReference type="Pfam" id="PF26604">
    <property type="entry name" value="CBU_0592"/>
    <property type="match status" value="1"/>
</dbReference>
<dbReference type="InterPro" id="IPR058058">
    <property type="entry name" value="CBU_0592-like"/>
</dbReference>
<dbReference type="Proteomes" id="UP000650224">
    <property type="component" value="Unassembled WGS sequence"/>
</dbReference>
<organism evidence="3 4">
    <name type="scientific">Corynebacterium gallinarum</name>
    <dbReference type="NCBI Taxonomy" id="2762214"/>
    <lineage>
        <taxon>Bacteria</taxon>
        <taxon>Bacillati</taxon>
        <taxon>Actinomycetota</taxon>
        <taxon>Actinomycetes</taxon>
        <taxon>Mycobacteriales</taxon>
        <taxon>Corynebacteriaceae</taxon>
        <taxon>Corynebacterium</taxon>
    </lineage>
</organism>
<dbReference type="AlphaFoldDB" id="A0A8I0HLH5"/>
<feature type="transmembrane region" description="Helical" evidence="1">
    <location>
        <begin position="6"/>
        <end position="24"/>
    </location>
</feature>
<keyword evidence="4" id="KW-1185">Reference proteome</keyword>
<dbReference type="RefSeq" id="WP_191732096.1">
    <property type="nucleotide sequence ID" value="NZ_JACSPR010000001.1"/>
</dbReference>
<evidence type="ECO:0000313" key="4">
    <source>
        <dbReference type="Proteomes" id="UP000650224"/>
    </source>
</evidence>
<comment type="caution">
    <text evidence="3">The sequence shown here is derived from an EMBL/GenBank/DDBJ whole genome shotgun (WGS) entry which is preliminary data.</text>
</comment>
<keyword evidence="1" id="KW-0472">Membrane</keyword>
<proteinExistence type="predicted"/>